<gene>
    <name evidence="9" type="primary">pcrB</name>
    <name evidence="10" type="ORF">FE782_19955</name>
</gene>
<dbReference type="NCBIfam" id="NF003199">
    <property type="entry name" value="PRK04169.1-3"/>
    <property type="match status" value="1"/>
</dbReference>
<dbReference type="Proteomes" id="UP000309676">
    <property type="component" value="Unassembled WGS sequence"/>
</dbReference>
<evidence type="ECO:0000256" key="9">
    <source>
        <dbReference type="HAMAP-Rule" id="MF_00112"/>
    </source>
</evidence>
<comment type="caution">
    <text evidence="10">The sequence shown here is derived from an EMBL/GenBank/DDBJ whole genome shotgun (WGS) entry which is preliminary data.</text>
</comment>
<dbReference type="Pfam" id="PF01884">
    <property type="entry name" value="PcrB"/>
    <property type="match status" value="1"/>
</dbReference>
<dbReference type="GO" id="GO:0046474">
    <property type="term" value="P:glycerophospholipid biosynthetic process"/>
    <property type="evidence" value="ECO:0007669"/>
    <property type="project" value="UniProtKB-UniRule"/>
</dbReference>
<dbReference type="InterPro" id="IPR039074">
    <property type="entry name" value="GGGP/HepGP_synthase_I"/>
</dbReference>
<accession>A0A5R9G2R3</accession>
<dbReference type="InterPro" id="IPR038597">
    <property type="entry name" value="GGGP/HepGP_synthase_sf"/>
</dbReference>
<dbReference type="HAMAP" id="MF_00112">
    <property type="entry name" value="GGGP_HepGP_synthase"/>
    <property type="match status" value="1"/>
</dbReference>
<dbReference type="UniPathway" id="UPA00940"/>
<name>A0A5R9G2R3_9BACL</name>
<dbReference type="EMBL" id="VCIW01000014">
    <property type="protein sequence ID" value="TLS50637.1"/>
    <property type="molecule type" value="Genomic_DNA"/>
</dbReference>
<keyword evidence="1 9" id="KW-0444">Lipid biosynthesis</keyword>
<comment type="pathway">
    <text evidence="9">Membrane lipid metabolism; glycerophospholipid metabolism.</text>
</comment>
<evidence type="ECO:0000256" key="4">
    <source>
        <dbReference type="ARBA" id="ARBA00022842"/>
    </source>
</evidence>
<dbReference type="Gene3D" id="3.20.20.390">
    <property type="entry name" value="FMN-linked oxidoreductases"/>
    <property type="match status" value="1"/>
</dbReference>
<sequence>MVERIVEEWKHVFKLDPDKRIGDEALEALCLSGTDAIMVGGSSGVTYDNTVDLLSRLRRYELPCALEVTTLDAVVPGFDAYLIPVALNAGDPDYLVGRHIEALKRYGSLLPKEGTIAAEGYVIANPDCEAARVAGAKPVDEADIVAYARFADRLLRLPIVYIEYSGAFGDMEAVARARAALTNGARLFYGGGIDGAEKAAAAARAADTIVVGNIIYQSLARALDTVRVVQS</sequence>
<dbReference type="RefSeq" id="WP_138196004.1">
    <property type="nucleotide sequence ID" value="NZ_VCIW01000014.1"/>
</dbReference>
<dbReference type="AlphaFoldDB" id="A0A5R9G2R3"/>
<comment type="caution">
    <text evidence="9">Lacks conserved residue(s) required for the propagation of feature annotation.</text>
</comment>
<feature type="binding site" evidence="9">
    <location>
        <position position="14"/>
    </location>
    <ligand>
        <name>sn-glycerol 1-phosphate</name>
        <dbReference type="ChEBI" id="CHEBI:57685"/>
    </ligand>
</feature>
<comment type="subunit">
    <text evidence="9">Homodimer.</text>
</comment>
<feature type="binding site" evidence="9">
    <location>
        <begin position="212"/>
        <end position="213"/>
    </location>
    <ligand>
        <name>sn-glycerol 1-phosphate</name>
        <dbReference type="ChEBI" id="CHEBI:57685"/>
    </ligand>
</feature>
<keyword evidence="7 9" id="KW-1208">Phospholipid metabolism</keyword>
<keyword evidence="11" id="KW-1185">Reference proteome</keyword>
<feature type="binding site" evidence="9">
    <location>
        <position position="16"/>
    </location>
    <ligand>
        <name>Mg(2+)</name>
        <dbReference type="ChEBI" id="CHEBI:18420"/>
    </ligand>
</feature>
<comment type="catalytic activity">
    <reaction evidence="8 9">
        <text>sn-glycerol 1-phosphate + all-trans-heptaprenyl diphosphate = 3-heptaprenyl-sn-glycero-1-phosphate + diphosphate</text>
        <dbReference type="Rhea" id="RHEA:33495"/>
        <dbReference type="ChEBI" id="CHEBI:33019"/>
        <dbReference type="ChEBI" id="CHEBI:57685"/>
        <dbReference type="ChEBI" id="CHEBI:58206"/>
        <dbReference type="ChEBI" id="CHEBI:64781"/>
        <dbReference type="EC" id="2.5.1.n9"/>
    </reaction>
</comment>
<dbReference type="NCBIfam" id="TIGR01768">
    <property type="entry name" value="GGGP-family"/>
    <property type="match status" value="1"/>
</dbReference>
<keyword evidence="2 9" id="KW-0808">Transferase</keyword>
<dbReference type="GO" id="GO:0120536">
    <property type="term" value="F:heptaprenylglyceryl phosphate synthase activity"/>
    <property type="evidence" value="ECO:0007669"/>
    <property type="project" value="UniProtKB-ARBA"/>
</dbReference>
<evidence type="ECO:0000313" key="11">
    <source>
        <dbReference type="Proteomes" id="UP000309676"/>
    </source>
</evidence>
<feature type="binding site" evidence="9">
    <location>
        <position position="42"/>
    </location>
    <ligand>
        <name>Mg(2+)</name>
        <dbReference type="ChEBI" id="CHEBI:18420"/>
    </ligand>
</feature>
<evidence type="ECO:0000256" key="6">
    <source>
        <dbReference type="ARBA" id="ARBA00023209"/>
    </source>
</evidence>
<evidence type="ECO:0000256" key="1">
    <source>
        <dbReference type="ARBA" id="ARBA00022516"/>
    </source>
</evidence>
<dbReference type="CDD" id="cd02812">
    <property type="entry name" value="PcrB_like"/>
    <property type="match status" value="1"/>
</dbReference>
<dbReference type="PANTHER" id="PTHR40029">
    <property type="match status" value="1"/>
</dbReference>
<comment type="cofactor">
    <cofactor evidence="9">
        <name>Mg(2+)</name>
        <dbReference type="ChEBI" id="CHEBI:18420"/>
    </cofactor>
</comment>
<dbReference type="SUPFAM" id="SSF51395">
    <property type="entry name" value="FMN-linked oxidoreductases"/>
    <property type="match status" value="1"/>
</dbReference>
<dbReference type="InterPro" id="IPR008205">
    <property type="entry name" value="GGGP_HepGP_synthase"/>
</dbReference>
<dbReference type="OrthoDB" id="2381757at2"/>
<dbReference type="EC" id="2.5.1.n9" evidence="9"/>
<evidence type="ECO:0000256" key="3">
    <source>
        <dbReference type="ARBA" id="ARBA00022723"/>
    </source>
</evidence>
<evidence type="ECO:0000256" key="8">
    <source>
        <dbReference type="ARBA" id="ARBA00048318"/>
    </source>
</evidence>
<reference evidence="10 11" key="1">
    <citation type="submission" date="2019-05" db="EMBL/GenBank/DDBJ databases">
        <authorList>
            <person name="Narsing Rao M.P."/>
            <person name="Li W.J."/>
        </authorList>
    </citation>
    <scope>NUCLEOTIDE SEQUENCE [LARGE SCALE GENOMIC DNA]</scope>
    <source>
        <strain evidence="10 11">SYSU_K30003</strain>
    </source>
</reference>
<proteinExistence type="inferred from homology"/>
<evidence type="ECO:0000256" key="2">
    <source>
        <dbReference type="ARBA" id="ARBA00022679"/>
    </source>
</evidence>
<protein>
    <recommendedName>
        <fullName evidence="9">Heptaprenylglyceryl phosphate synthase</fullName>
        <shortName evidence="9">HepGP synthase</shortName>
        <ecNumber evidence="9">2.5.1.n9</ecNumber>
    </recommendedName>
    <alternativeName>
        <fullName evidence="9">Glycerol-1-phosphate heptaprenyltransferase</fullName>
    </alternativeName>
</protein>
<feature type="binding site" evidence="9">
    <location>
        <begin position="161"/>
        <end position="166"/>
    </location>
    <ligand>
        <name>sn-glycerol 1-phosphate</name>
        <dbReference type="ChEBI" id="CHEBI:57685"/>
    </ligand>
</feature>
<evidence type="ECO:0000256" key="5">
    <source>
        <dbReference type="ARBA" id="ARBA00023098"/>
    </source>
</evidence>
<evidence type="ECO:0000313" key="10">
    <source>
        <dbReference type="EMBL" id="TLS50637.1"/>
    </source>
</evidence>
<dbReference type="GO" id="GO:0000287">
    <property type="term" value="F:magnesium ion binding"/>
    <property type="evidence" value="ECO:0007669"/>
    <property type="project" value="UniProtKB-UniRule"/>
</dbReference>
<feature type="binding site" evidence="9">
    <location>
        <position position="192"/>
    </location>
    <ligand>
        <name>sn-glycerol 1-phosphate</name>
        <dbReference type="ChEBI" id="CHEBI:57685"/>
    </ligand>
</feature>
<keyword evidence="4 9" id="KW-0460">Magnesium</keyword>
<keyword evidence="5 9" id="KW-0443">Lipid metabolism</keyword>
<comment type="similarity">
    <text evidence="9">Belongs to the GGGP/HepGP synthase family. Group I subfamily.</text>
</comment>
<dbReference type="PANTHER" id="PTHR40029:SF2">
    <property type="entry name" value="HEPTAPRENYLGLYCERYL PHOSPHATE SYNTHASE"/>
    <property type="match status" value="1"/>
</dbReference>
<organism evidence="10 11">
    <name type="scientific">Paenibacillus antri</name>
    <dbReference type="NCBI Taxonomy" id="2582848"/>
    <lineage>
        <taxon>Bacteria</taxon>
        <taxon>Bacillati</taxon>
        <taxon>Bacillota</taxon>
        <taxon>Bacilli</taxon>
        <taxon>Bacillales</taxon>
        <taxon>Paenibacillaceae</taxon>
        <taxon>Paenibacillus</taxon>
    </lineage>
</organism>
<comment type="function">
    <text evidence="9">Prenyltransferase that catalyzes in vivo the transfer of the heptaprenyl moiety of heptaprenyl pyrophosphate (HepPP; 35 carbon atoms) to the C3 hydroxyl of sn-glycerol-1-phosphate (G1P), producing heptaprenylglyceryl phosphate (HepGP). This reaction is an ether-bond-formation step in the biosynthesis of archaea-type G1P-based membrane lipids found in Bacillales.</text>
</comment>
<evidence type="ECO:0000256" key="7">
    <source>
        <dbReference type="ARBA" id="ARBA00023264"/>
    </source>
</evidence>
<keyword evidence="6 9" id="KW-0594">Phospholipid biosynthesis</keyword>
<keyword evidence="3 9" id="KW-0479">Metal-binding</keyword>